<feature type="domain" description="Ketosynthase family 3 (KS3)" evidence="14">
    <location>
        <begin position="396"/>
        <end position="829"/>
    </location>
</feature>
<dbReference type="GO" id="GO:0006633">
    <property type="term" value="P:fatty acid biosynthetic process"/>
    <property type="evidence" value="ECO:0007669"/>
    <property type="project" value="InterPro"/>
</dbReference>
<dbReference type="GO" id="GO:0004312">
    <property type="term" value="F:fatty acid synthase activity"/>
    <property type="evidence" value="ECO:0007669"/>
    <property type="project" value="TreeGrafter"/>
</dbReference>
<feature type="active site" description="Proton donor; for dehydratase activity" evidence="11">
    <location>
        <position position="1547"/>
    </location>
</feature>
<dbReference type="FunFam" id="3.40.47.10:FF:000031">
    <property type="entry name" value="Sterigmatocystin biosynthesis polyketide synthase"/>
    <property type="match status" value="1"/>
</dbReference>
<dbReference type="STRING" id="1215338.A0A059JJX1"/>
<organism evidence="16 17">
    <name type="scientific">Trichophyton interdigitale (strain MR816)</name>
    <dbReference type="NCBI Taxonomy" id="1215338"/>
    <lineage>
        <taxon>Eukaryota</taxon>
        <taxon>Fungi</taxon>
        <taxon>Dikarya</taxon>
        <taxon>Ascomycota</taxon>
        <taxon>Pezizomycotina</taxon>
        <taxon>Eurotiomycetes</taxon>
        <taxon>Eurotiomycetidae</taxon>
        <taxon>Onygenales</taxon>
        <taxon>Arthrodermataceae</taxon>
        <taxon>Trichophyton</taxon>
    </lineage>
</organism>
<evidence type="ECO:0000256" key="10">
    <source>
        <dbReference type="ARBA" id="ARBA00033379"/>
    </source>
</evidence>
<dbReference type="Gene3D" id="3.40.47.10">
    <property type="match status" value="1"/>
</dbReference>
<dbReference type="CDD" id="cd00833">
    <property type="entry name" value="PKS"/>
    <property type="match status" value="1"/>
</dbReference>
<dbReference type="InterPro" id="IPR014043">
    <property type="entry name" value="Acyl_transferase_dom"/>
</dbReference>
<evidence type="ECO:0000256" key="8">
    <source>
        <dbReference type="ARBA" id="ARBA00023315"/>
    </source>
</evidence>
<proteinExistence type="predicted"/>
<dbReference type="InterPro" id="IPR032088">
    <property type="entry name" value="SAT"/>
</dbReference>
<dbReference type="InterPro" id="IPR020841">
    <property type="entry name" value="PKS_Beta-ketoAc_synthase_dom"/>
</dbReference>
<dbReference type="InterPro" id="IPR009081">
    <property type="entry name" value="PP-bd_ACP"/>
</dbReference>
<feature type="domain" description="Carrier" evidence="13">
    <location>
        <begin position="1725"/>
        <end position="1802"/>
    </location>
</feature>
<dbReference type="InterPro" id="IPR036736">
    <property type="entry name" value="ACP-like_sf"/>
</dbReference>
<comment type="cofactor">
    <cofactor evidence="1">
        <name>pantetheine 4'-phosphate</name>
        <dbReference type="ChEBI" id="CHEBI:47942"/>
    </cofactor>
</comment>
<dbReference type="OrthoDB" id="329835at2759"/>
<feature type="compositionally biased region" description="Low complexity" evidence="12">
    <location>
        <begin position="1702"/>
        <end position="1713"/>
    </location>
</feature>
<evidence type="ECO:0000256" key="2">
    <source>
        <dbReference type="ARBA" id="ARBA00005179"/>
    </source>
</evidence>
<feature type="region of interest" description="N-terminal hotdog fold" evidence="11">
    <location>
        <begin position="1326"/>
        <end position="1462"/>
    </location>
</feature>
<dbReference type="EMBL" id="AOKY01000018">
    <property type="protein sequence ID" value="KDB28089.1"/>
    <property type="molecule type" value="Genomic_DNA"/>
</dbReference>
<reference evidence="16 17" key="1">
    <citation type="submission" date="2014-02" db="EMBL/GenBank/DDBJ databases">
        <title>The Genome Sequence of Trichophyton interdigitale MR816.</title>
        <authorList>
            <consortium name="The Broad Institute Genomics Platform"/>
            <person name="Cuomo C.A."/>
            <person name="White T.C."/>
            <person name="Graser Y."/>
            <person name="Martinez-Rossi N."/>
            <person name="Heitman J."/>
            <person name="Young S.K."/>
            <person name="Zeng Q."/>
            <person name="Gargeya S."/>
            <person name="Abouelleil A."/>
            <person name="Alvarado L."/>
            <person name="Chapman S.B."/>
            <person name="Gainer-Dewar J."/>
            <person name="Goldberg J."/>
            <person name="Griggs A."/>
            <person name="Gujja S."/>
            <person name="Hansen M."/>
            <person name="Howarth C."/>
            <person name="Imamovic A."/>
            <person name="Larimer J."/>
            <person name="Martinez D."/>
            <person name="Murphy C."/>
            <person name="Pearson M.D."/>
            <person name="Persinoti G."/>
            <person name="Poon T."/>
            <person name="Priest M."/>
            <person name="Roberts A.D."/>
            <person name="Saif S."/>
            <person name="Shea T.D."/>
            <person name="Sykes S.N."/>
            <person name="Wortman J."/>
            <person name="Nusbaum C."/>
            <person name="Birren B."/>
        </authorList>
    </citation>
    <scope>NUCLEOTIDE SEQUENCE [LARGE SCALE GENOMIC DNA]</scope>
    <source>
        <strain evidence="16 17">MR816</strain>
    </source>
</reference>
<dbReference type="PROSITE" id="PS00606">
    <property type="entry name" value="KS3_1"/>
    <property type="match status" value="1"/>
</dbReference>
<dbReference type="SUPFAM" id="SSF53901">
    <property type="entry name" value="Thiolase-like"/>
    <property type="match status" value="1"/>
</dbReference>
<dbReference type="Gene3D" id="3.10.129.110">
    <property type="entry name" value="Polyketide synthase dehydratase"/>
    <property type="match status" value="1"/>
</dbReference>
<dbReference type="InterPro" id="IPR050091">
    <property type="entry name" value="PKS_NRPS_Biosynth_Enz"/>
</dbReference>
<protein>
    <recommendedName>
        <fullName evidence="3">Non-reducing polyketide synthase nscA</fullName>
    </recommendedName>
    <alternativeName>
        <fullName evidence="9">Conidial yellow pigment biosynthesis polyketide synthase nscA</fullName>
    </alternativeName>
    <alternativeName>
        <fullName evidence="10">Neosartoricin B biosynthesis protein A</fullName>
    </alternativeName>
</protein>
<evidence type="ECO:0000256" key="5">
    <source>
        <dbReference type="ARBA" id="ARBA00022553"/>
    </source>
</evidence>
<dbReference type="InterPro" id="IPR014031">
    <property type="entry name" value="Ketoacyl_synth_C"/>
</dbReference>
<dbReference type="FunFam" id="3.40.366.10:FF:000002">
    <property type="entry name" value="Probable polyketide synthase 2"/>
    <property type="match status" value="1"/>
</dbReference>
<dbReference type="SUPFAM" id="SSF52151">
    <property type="entry name" value="FabD/lysophospholipase-like"/>
    <property type="match status" value="1"/>
</dbReference>
<keyword evidence="5" id="KW-0597">Phosphoprotein</keyword>
<evidence type="ECO:0000256" key="11">
    <source>
        <dbReference type="PROSITE-ProRule" id="PRU01363"/>
    </source>
</evidence>
<evidence type="ECO:0000256" key="4">
    <source>
        <dbReference type="ARBA" id="ARBA00022450"/>
    </source>
</evidence>
<dbReference type="PROSITE" id="PS52019">
    <property type="entry name" value="PKS_MFAS_DH"/>
    <property type="match status" value="1"/>
</dbReference>
<dbReference type="Pfam" id="PF02801">
    <property type="entry name" value="Ketoacyl-synt_C"/>
    <property type="match status" value="1"/>
</dbReference>
<dbReference type="Pfam" id="PF00109">
    <property type="entry name" value="ketoacyl-synt"/>
    <property type="match status" value="1"/>
</dbReference>
<dbReference type="PANTHER" id="PTHR43775">
    <property type="entry name" value="FATTY ACID SYNTHASE"/>
    <property type="match status" value="1"/>
</dbReference>
<feature type="region of interest" description="Disordered" evidence="12">
    <location>
        <begin position="1699"/>
        <end position="1724"/>
    </location>
</feature>
<dbReference type="PROSITE" id="PS50075">
    <property type="entry name" value="CARRIER"/>
    <property type="match status" value="1"/>
</dbReference>
<dbReference type="HOGENOM" id="CLU_000022_6_4_1"/>
<dbReference type="Pfam" id="PF22621">
    <property type="entry name" value="CurL-like_PKS_C"/>
    <property type="match status" value="1"/>
</dbReference>
<dbReference type="Gene3D" id="3.40.366.10">
    <property type="entry name" value="Malonyl-Coenzyme A Acyl Carrier Protein, domain 2"/>
    <property type="match status" value="2"/>
</dbReference>
<evidence type="ECO:0000259" key="13">
    <source>
        <dbReference type="PROSITE" id="PS50075"/>
    </source>
</evidence>
<dbReference type="InterPro" id="IPR014030">
    <property type="entry name" value="Ketoacyl_synth_N"/>
</dbReference>
<dbReference type="FunFam" id="1.10.1200.10:FF:000011">
    <property type="entry name" value="Sterigmatocystin biosynthesis polyketide synthase"/>
    <property type="match status" value="1"/>
</dbReference>
<evidence type="ECO:0000256" key="7">
    <source>
        <dbReference type="ARBA" id="ARBA00023268"/>
    </source>
</evidence>
<keyword evidence="7" id="KW-0511">Multifunctional enzyme</keyword>
<dbReference type="SMART" id="SM00823">
    <property type="entry name" value="PKS_PP"/>
    <property type="match status" value="1"/>
</dbReference>
<keyword evidence="6" id="KW-0808">Transferase</keyword>
<keyword evidence="4" id="KW-0596">Phosphopantetheine</keyword>
<comment type="caution">
    <text evidence="16">The sequence shown here is derived from an EMBL/GenBank/DDBJ whole genome shotgun (WGS) entry which is preliminary data.</text>
</comment>
<dbReference type="InterPro" id="IPR016035">
    <property type="entry name" value="Acyl_Trfase/lysoPLipase"/>
</dbReference>
<evidence type="ECO:0000259" key="15">
    <source>
        <dbReference type="PROSITE" id="PS52019"/>
    </source>
</evidence>
<dbReference type="InterPro" id="IPR020806">
    <property type="entry name" value="PKS_PP-bd"/>
</dbReference>
<dbReference type="InterPro" id="IPR016039">
    <property type="entry name" value="Thiolase-like"/>
</dbReference>
<dbReference type="InterPro" id="IPR001227">
    <property type="entry name" value="Ac_transferase_dom_sf"/>
</dbReference>
<keyword evidence="8" id="KW-0012">Acyltransferase</keyword>
<dbReference type="GO" id="GO:0044550">
    <property type="term" value="P:secondary metabolite biosynthetic process"/>
    <property type="evidence" value="ECO:0007669"/>
    <property type="project" value="UniProtKB-ARBA"/>
</dbReference>
<dbReference type="InterPro" id="IPR049900">
    <property type="entry name" value="PKS_mFAS_DH"/>
</dbReference>
<dbReference type="Pfam" id="PF16073">
    <property type="entry name" value="SAT"/>
    <property type="match status" value="1"/>
</dbReference>
<dbReference type="PANTHER" id="PTHR43775:SF24">
    <property type="entry name" value="NON-REDUCING POLYKETIDE SYNTHASE APTA-RELATED"/>
    <property type="match status" value="1"/>
</dbReference>
<dbReference type="GO" id="GO:0031177">
    <property type="term" value="F:phosphopantetheine binding"/>
    <property type="evidence" value="ECO:0007669"/>
    <property type="project" value="InterPro"/>
</dbReference>
<dbReference type="InterPro" id="IPR042104">
    <property type="entry name" value="PKS_dehydratase_sf"/>
</dbReference>
<dbReference type="PROSITE" id="PS52004">
    <property type="entry name" value="KS3_2"/>
    <property type="match status" value="1"/>
</dbReference>
<dbReference type="InterPro" id="IPR018201">
    <property type="entry name" value="Ketoacyl_synth_AS"/>
</dbReference>
<evidence type="ECO:0000256" key="6">
    <source>
        <dbReference type="ARBA" id="ARBA00022679"/>
    </source>
</evidence>
<feature type="region of interest" description="C-terminal hotdog fold" evidence="11">
    <location>
        <begin position="1490"/>
        <end position="1636"/>
    </location>
</feature>
<dbReference type="SMART" id="SM00825">
    <property type="entry name" value="PKS_KS"/>
    <property type="match status" value="1"/>
</dbReference>
<accession>A0A059JJX1</accession>
<dbReference type="Pfam" id="PF00698">
    <property type="entry name" value="Acyl_transf_1"/>
    <property type="match status" value="1"/>
</dbReference>
<feature type="domain" description="PKS/mFAS DH" evidence="15">
    <location>
        <begin position="1326"/>
        <end position="1636"/>
    </location>
</feature>
<dbReference type="OMA" id="LNTHYDP"/>
<dbReference type="GO" id="GO:0004315">
    <property type="term" value="F:3-oxoacyl-[acyl-carrier-protein] synthase activity"/>
    <property type="evidence" value="ECO:0007669"/>
    <property type="project" value="InterPro"/>
</dbReference>
<dbReference type="FunFam" id="3.10.129.110:FF:000001">
    <property type="entry name" value="Sterigmatocystin biosynthesis polyketide synthase"/>
    <property type="match status" value="1"/>
</dbReference>
<dbReference type="Gene3D" id="1.10.1200.10">
    <property type="entry name" value="ACP-like"/>
    <property type="match status" value="1"/>
</dbReference>
<dbReference type="SUPFAM" id="SSF47336">
    <property type="entry name" value="ACP-like"/>
    <property type="match status" value="1"/>
</dbReference>
<name>A0A059JJX1_TRIIM</name>
<dbReference type="InterPro" id="IPR030918">
    <property type="entry name" value="PT_fungal_PKS"/>
</dbReference>
<evidence type="ECO:0000313" key="17">
    <source>
        <dbReference type="Proteomes" id="UP000024533"/>
    </source>
</evidence>
<evidence type="ECO:0000256" key="1">
    <source>
        <dbReference type="ARBA" id="ARBA00001957"/>
    </source>
</evidence>
<evidence type="ECO:0000256" key="3">
    <source>
        <dbReference type="ARBA" id="ARBA00018393"/>
    </source>
</evidence>
<evidence type="ECO:0000259" key="14">
    <source>
        <dbReference type="PROSITE" id="PS52004"/>
    </source>
</evidence>
<evidence type="ECO:0000313" key="16">
    <source>
        <dbReference type="EMBL" id="KDB28089.1"/>
    </source>
</evidence>
<dbReference type="NCBIfam" id="TIGR04532">
    <property type="entry name" value="PT_fungal_PKS"/>
    <property type="match status" value="1"/>
</dbReference>
<keyword evidence="17" id="KW-1185">Reference proteome</keyword>
<evidence type="ECO:0000256" key="9">
    <source>
        <dbReference type="ARBA" id="ARBA00031359"/>
    </source>
</evidence>
<dbReference type="FunFam" id="3.40.366.10:FF:000017">
    <property type="entry name" value="Non-reducing polyketide synthase aptA"/>
    <property type="match status" value="1"/>
</dbReference>
<gene>
    <name evidence="16" type="ORF">H109_00139</name>
</gene>
<dbReference type="Proteomes" id="UP000024533">
    <property type="component" value="Unassembled WGS sequence"/>
</dbReference>
<sequence length="1802" mass="196908">MDNSMMDSTLRRIIFFSNEFPSDDLKDLFRRLDQHSKDRRFRLLSIFLEESTAILKDEVSKLPRPLKELVPPFNSVLSLVDVDFRQGPLGAAMESSMLTILELGLFIGHYESEDTEWDLVPGQSVLAGLSIGILAAAAVALSSSLADVAKTGAEAVRVSFRLGVYVADISTKLEAPQSDGTLSSWAHVVTEMTEASVQDELKQFNTGTHSPELTKVFVSAADKTSVSVSGPPSRIKAAFQHSPVLRYSKSLPLPVYDGLCHASHLYTRSDIDSIINSSESVILPDRSVRLALLSSQTGKPFVAKTASDLFLEIGTELLTGTIYLDNVTAGIVQHLQPQSKETSSCQIDSFRTSLVLRGIHSAVEAELSRDRQLTRRDLVGWISRDFGPRRPRSQASSKLAIVGMACRLPGGANDLDLFWKLLEEGRDTLTTVPPDRFDLNTHYDPTGKTENATQTPYGNFIDRPGFFDAGFFNMSPREAEQTDPMQRLALVTAYEALEMAGVVPGRTPSTHPSRIGTFYGQASDDWRELNASQNISTYAVPGGERAFGNGRINYFFKFSGPSFNLDTACSSGLAAVQAACSALWAGEVDTAIAGGLNVITDPDNYCGLGNAHFLSKTGQCKVWDKDADGYCRADGIGSVVIKRLEDAEADNDNILAVVLGASTNHSAEAISITHPHAGAQKANYRQVLNQAGVNPIDVSYIELHGTGTQAGDAVESESVSDIFAPVTPRRRPDQRLYLGAVKSNIGHGEAAAGIASLLKALLVYQKNLIPMHIGIKSEINPTIPKDLERRNVGLAMQNTPWPRPAGKKRLAVVNSFGAHGGNTTLLLEDAPERVKIQGTEDRITHSILLSAKSKTSLQANMESLLSYLDQHPETSLADLAYTTSSRRMHHNMRFGTSVSSISGLHKMLRSQLDNPNFASEIRPVPNEAPSVILAFTGQGAYYHGMGSELFAEFPYFRAQVQQLDRLAQRLGFPSVVPVIGNRIEDTPSSPILTQLSVVILEIALARFWSLLGVSISAVIGHSLGEYAALAVAGVISAADAIYLVGRRAQLVEERCAQASHSMLSVRASEDAIQEMLAVELETASITYEVSCCNTNQDTVIGGPKGEINDIRRALEAKSIKCTILDVPYAFHTAQMNPILDDLESLAKAVPFKAPSIPVISPLLATVIYDVKSLDANYLRRATRETVDFAAAIEAAQDMGLVDSKTIWIDVGPHPICAGLVRSMIPSASAIPSCRRNEDSIATISKGLVTLYLAGLTPSWVEFFKPREREYSLLHLPKYRWNETDYWIPYIGTWTLDKAHLKHGTKPKTPFSVSMSRPSALRTSLVHQITAETVEATTATLHTISDMQHPDFLEAIHGHTMNKCGVATSSIWSDMAFTVGEYLYRRLVPNTKDVHMNLTDVEVLHAQVASKTKGSVQPLVLRAHLDLSTNSMSLAWFNADGETGECAAESFATATIRFEDPEAWRKDWARLAHLVRGRIEVLEQRATEGKASRLSKPLAYALFKNVVDYADRYRGMDSVVLDELEAMAEVTLVPERYGTWHTPPHWIDSVSHLAGLVMNGSDASNTRDYFFVTPGCDSFRLLKKLEPGARYRSYVRMFPLPEDPNMHSGDVYILQGEEIVGMVGMIRFRRVPRLLMDRFFSPPTTTSVAVPVPPLTGATMKCKDITQTAPALPTPAPPIVVSSPVVSSTMACNIPEPAPLLATSSKSSTPKESPIVTPAESERAEPVDNNMTSQCLRLMARETGLEVEALTADASFVQLGVDSLMSLVLSEKFRAELGVEIKSSLFLECPTIGEMTAWIEEYC</sequence>
<comment type="pathway">
    <text evidence="2">Secondary metabolite biosynthesis.</text>
</comment>
<evidence type="ECO:0000256" key="12">
    <source>
        <dbReference type="SAM" id="MobiDB-lite"/>
    </source>
</evidence>
<feature type="active site" description="Proton acceptor; for dehydratase activity" evidence="11">
    <location>
        <position position="1358"/>
    </location>
</feature>
<dbReference type="SMART" id="SM00827">
    <property type="entry name" value="PKS_AT"/>
    <property type="match status" value="1"/>
</dbReference>
<dbReference type="Gene3D" id="3.30.70.3290">
    <property type="match status" value="1"/>
</dbReference>
<dbReference type="Pfam" id="PF00550">
    <property type="entry name" value="PP-binding"/>
    <property type="match status" value="1"/>
</dbReference>